<evidence type="ECO:0000256" key="1">
    <source>
        <dbReference type="SAM" id="MobiDB-lite"/>
    </source>
</evidence>
<evidence type="ECO:0000313" key="3">
    <source>
        <dbReference type="Proteomes" id="UP001596447"/>
    </source>
</evidence>
<organism evidence="2 3">
    <name type="scientific">Halospeciosus flavus</name>
    <dbReference type="NCBI Taxonomy" id="3032283"/>
    <lineage>
        <taxon>Archaea</taxon>
        <taxon>Methanobacteriati</taxon>
        <taxon>Methanobacteriota</taxon>
        <taxon>Stenosarchaea group</taxon>
        <taxon>Halobacteria</taxon>
        <taxon>Halobacteriales</taxon>
        <taxon>Halobacteriaceae</taxon>
        <taxon>Halospeciosus</taxon>
    </lineage>
</organism>
<sequence length="115" mass="12844">MKSDDGWSDPKIADTLDCSRATAQRTREHFSRQRLRAIEHKKPNHISSGKLDGNAEAHLIALAYSEPPKGRARWTLHLLADSLVTPDEIDVKSVSHETVRQTLKTNYSLTTPLSG</sequence>
<keyword evidence="3" id="KW-1185">Reference proteome</keyword>
<dbReference type="Pfam" id="PF13565">
    <property type="entry name" value="HTH_32"/>
    <property type="match status" value="1"/>
</dbReference>
<dbReference type="Proteomes" id="UP001596447">
    <property type="component" value="Unassembled WGS sequence"/>
</dbReference>
<dbReference type="AlphaFoldDB" id="A0ABD5Z6W3"/>
<feature type="region of interest" description="Disordered" evidence="1">
    <location>
        <begin position="1"/>
        <end position="26"/>
    </location>
</feature>
<gene>
    <name evidence="2" type="ORF">ACFQJ9_15195</name>
</gene>
<dbReference type="EMBL" id="JBHTAR010000011">
    <property type="protein sequence ID" value="MFC7200740.1"/>
    <property type="molecule type" value="Genomic_DNA"/>
</dbReference>
<comment type="caution">
    <text evidence="2">The sequence shown here is derived from an EMBL/GenBank/DDBJ whole genome shotgun (WGS) entry which is preliminary data.</text>
</comment>
<dbReference type="InterPro" id="IPR009057">
    <property type="entry name" value="Homeodomain-like_sf"/>
</dbReference>
<proteinExistence type="predicted"/>
<dbReference type="SUPFAM" id="SSF46689">
    <property type="entry name" value="Homeodomain-like"/>
    <property type="match status" value="1"/>
</dbReference>
<dbReference type="RefSeq" id="WP_279527508.1">
    <property type="nucleotide sequence ID" value="NZ_CP122312.1"/>
</dbReference>
<evidence type="ECO:0000313" key="2">
    <source>
        <dbReference type="EMBL" id="MFC7200740.1"/>
    </source>
</evidence>
<protein>
    <submittedName>
        <fullName evidence="2">Helix-turn-helix domain-containing protein</fullName>
    </submittedName>
</protein>
<accession>A0ABD5Z6W3</accession>
<name>A0ABD5Z6W3_9EURY</name>
<reference evidence="2 3" key="1">
    <citation type="journal article" date="2019" name="Int. J. Syst. Evol. Microbiol.">
        <title>The Global Catalogue of Microorganisms (GCM) 10K type strain sequencing project: providing services to taxonomists for standard genome sequencing and annotation.</title>
        <authorList>
            <consortium name="The Broad Institute Genomics Platform"/>
            <consortium name="The Broad Institute Genome Sequencing Center for Infectious Disease"/>
            <person name="Wu L."/>
            <person name="Ma J."/>
        </authorList>
    </citation>
    <scope>NUCLEOTIDE SEQUENCE [LARGE SCALE GENOMIC DNA]</scope>
    <source>
        <strain evidence="2 3">XZGYJ-43</strain>
    </source>
</reference>